<dbReference type="RefSeq" id="WP_087999272.1">
    <property type="nucleotide sequence ID" value="NZ_BMHB01000001.1"/>
</dbReference>
<reference evidence="3" key="1">
    <citation type="journal article" date="2019" name="Int. J. Syst. Evol. Microbiol.">
        <title>The Global Catalogue of Microorganisms (GCM) 10K type strain sequencing project: providing services to taxonomists for standard genome sequencing and annotation.</title>
        <authorList>
            <consortium name="The Broad Institute Genomics Platform"/>
            <consortium name="The Broad Institute Genome Sequencing Center for Infectious Disease"/>
            <person name="Wu L."/>
            <person name="Ma J."/>
        </authorList>
    </citation>
    <scope>NUCLEOTIDE SEQUENCE [LARGE SCALE GENOMIC DNA]</scope>
    <source>
        <strain evidence="3">CGMCC 1.14993</strain>
    </source>
</reference>
<dbReference type="NCBIfam" id="TIGR04383">
    <property type="entry name" value="acidic_w_LPXTA"/>
    <property type="match status" value="1"/>
</dbReference>
<protein>
    <recommendedName>
        <fullName evidence="4">Processed acidic surface protein</fullName>
    </recommendedName>
</protein>
<name>A0A8J3AFY1_9BACI</name>
<dbReference type="EMBL" id="BMHB01000001">
    <property type="protein sequence ID" value="GGI11975.1"/>
    <property type="molecule type" value="Genomic_DNA"/>
</dbReference>
<feature type="signal peptide" evidence="1">
    <location>
        <begin position="1"/>
        <end position="23"/>
    </location>
</feature>
<proteinExistence type="predicted"/>
<organism evidence="2 3">
    <name type="scientific">Gottfriedia solisilvae</name>
    <dbReference type="NCBI Taxonomy" id="1516104"/>
    <lineage>
        <taxon>Bacteria</taxon>
        <taxon>Bacillati</taxon>
        <taxon>Bacillota</taxon>
        <taxon>Bacilli</taxon>
        <taxon>Bacillales</taxon>
        <taxon>Bacillaceae</taxon>
        <taxon>Gottfriedia</taxon>
    </lineage>
</organism>
<evidence type="ECO:0000313" key="3">
    <source>
        <dbReference type="Proteomes" id="UP000626244"/>
    </source>
</evidence>
<accession>A0A8J3AFY1</accession>
<dbReference type="Proteomes" id="UP000626244">
    <property type="component" value="Unassembled WGS sequence"/>
</dbReference>
<evidence type="ECO:0000313" key="2">
    <source>
        <dbReference type="EMBL" id="GGI11975.1"/>
    </source>
</evidence>
<sequence length="340" mass="37754">MKKIVASIVLSAALVTPGVTALAAPDQTELDAYLTSINMTQDELEEYLNSYYGESIEDYDSVEELEETLGDPLTEESLAALLDEYGYTEEEVKELAVFYDDMDEDATLLDTYYFTSDVEYLILMEEEDTGSPTMEDFADIFEMMGITEDEINTLTEYIENVVSEDPAVEAKLEVLAERMTDLSDQYEDIFSMETTPEELPAALTAEMANIVKELQSTLKIDVKVSIEQNGVKSPLTFAQMLTMDDSLETAENVKLYVDIFDNAGNLLLDAVLSDELFSEIDIPGLVDDVKTVVNKPQTISRTENGGKLPKTASHTTEWALAGAFMMLSALALRKKANANR</sequence>
<dbReference type="InterPro" id="IPR030832">
    <property type="entry name" value="Acidic_LPXTA"/>
</dbReference>
<gene>
    <name evidence="2" type="ORF">GCM10007380_10540</name>
</gene>
<keyword evidence="1" id="KW-0732">Signal</keyword>
<dbReference type="AlphaFoldDB" id="A0A8J3AFY1"/>
<evidence type="ECO:0000256" key="1">
    <source>
        <dbReference type="SAM" id="SignalP"/>
    </source>
</evidence>
<feature type="chain" id="PRO_5035144473" description="Processed acidic surface protein" evidence="1">
    <location>
        <begin position="24"/>
        <end position="340"/>
    </location>
</feature>
<comment type="caution">
    <text evidence="2">The sequence shown here is derived from an EMBL/GenBank/DDBJ whole genome shotgun (WGS) entry which is preliminary data.</text>
</comment>
<evidence type="ECO:0008006" key="4">
    <source>
        <dbReference type="Google" id="ProtNLM"/>
    </source>
</evidence>
<dbReference type="OrthoDB" id="2718583at2"/>
<keyword evidence="3" id="KW-1185">Reference proteome</keyword>